<dbReference type="AlphaFoldDB" id="A0A077QF31"/>
<comment type="caution">
    <text evidence="1">The sequence shown here is derived from an EMBL/GenBank/DDBJ whole genome shotgun (WGS) entry which is preliminary data.</text>
</comment>
<dbReference type="HOGENOM" id="CLU_2914089_0_0_6"/>
<dbReference type="RefSeq" id="WP_071825700.1">
    <property type="nucleotide sequence ID" value="NZ_CAWLWA010000137.1"/>
</dbReference>
<reference evidence="1" key="1">
    <citation type="submission" date="2013-07" db="EMBL/GenBank/DDBJ databases">
        <title>Sub-species coevolution in mutualistic symbiosis.</title>
        <authorList>
            <person name="Murfin K."/>
            <person name="Klassen J."/>
            <person name="Lee M."/>
            <person name="Forst S."/>
            <person name="Stock P."/>
            <person name="Goodrich-Blair H."/>
        </authorList>
    </citation>
    <scope>NUCLEOTIDE SEQUENCE [LARGE SCALE GENOMIC DNA]</scope>
    <source>
        <strain evidence="1">Intermedium</strain>
    </source>
</reference>
<proteinExistence type="predicted"/>
<evidence type="ECO:0000313" key="2">
    <source>
        <dbReference type="Proteomes" id="UP000028480"/>
    </source>
</evidence>
<sequence length="61" mass="6745">MSLFNPKTLTEVLPEIHNISGAIELPDDCWFFCTQEIPQGKMLSVNEAGEPTLIDCPIAPE</sequence>
<gene>
    <name evidence="1" type="ORF">XBI1_1870010</name>
</gene>
<organism evidence="1 2">
    <name type="scientific">Xenorhabdus bovienii str. Intermedium</name>
    <dbReference type="NCBI Taxonomy" id="1379677"/>
    <lineage>
        <taxon>Bacteria</taxon>
        <taxon>Pseudomonadati</taxon>
        <taxon>Pseudomonadota</taxon>
        <taxon>Gammaproteobacteria</taxon>
        <taxon>Enterobacterales</taxon>
        <taxon>Morganellaceae</taxon>
        <taxon>Xenorhabdus</taxon>
    </lineage>
</organism>
<dbReference type="EMBL" id="CBTB010000098">
    <property type="protein sequence ID" value="CDH32044.1"/>
    <property type="molecule type" value="Genomic_DNA"/>
</dbReference>
<evidence type="ECO:0000313" key="1">
    <source>
        <dbReference type="EMBL" id="CDH32044.1"/>
    </source>
</evidence>
<accession>A0A077QF31</accession>
<dbReference type="Proteomes" id="UP000028480">
    <property type="component" value="Unassembled WGS sequence"/>
</dbReference>
<name>A0A077QF31_XENBV</name>
<protein>
    <submittedName>
        <fullName evidence="1">Uncharacterized protein</fullName>
    </submittedName>
</protein>